<feature type="domain" description="Glycosyltransferase family 28 N-terminal" evidence="11">
    <location>
        <begin position="3"/>
        <end position="140"/>
    </location>
</feature>
<dbReference type="SUPFAM" id="SSF53756">
    <property type="entry name" value="UDP-Glycosyltransferase/glycogen phosphorylase"/>
    <property type="match status" value="1"/>
</dbReference>
<keyword evidence="3 10" id="KW-0328">Glycosyltransferase</keyword>
<comment type="caution">
    <text evidence="13">The sequence shown here is derived from an EMBL/GenBank/DDBJ whole genome shotgun (WGS) entry which is preliminary data.</text>
</comment>
<dbReference type="EMBL" id="LCBP01000032">
    <property type="protein sequence ID" value="KKS12537.1"/>
    <property type="molecule type" value="Genomic_DNA"/>
</dbReference>
<dbReference type="CDD" id="cd03785">
    <property type="entry name" value="GT28_MurG"/>
    <property type="match status" value="1"/>
</dbReference>
<dbReference type="Proteomes" id="UP000034299">
    <property type="component" value="Unassembled WGS sequence"/>
</dbReference>
<evidence type="ECO:0000256" key="7">
    <source>
        <dbReference type="ARBA" id="ARBA00023136"/>
    </source>
</evidence>
<comment type="pathway">
    <text evidence="10">Cell wall biogenesis; peptidoglycan biosynthesis.</text>
</comment>
<evidence type="ECO:0000256" key="6">
    <source>
        <dbReference type="ARBA" id="ARBA00022984"/>
    </source>
</evidence>
<dbReference type="InterPro" id="IPR004276">
    <property type="entry name" value="GlycoTrans_28_N"/>
</dbReference>
<evidence type="ECO:0000256" key="4">
    <source>
        <dbReference type="ARBA" id="ARBA00022679"/>
    </source>
</evidence>
<dbReference type="GO" id="GO:0051301">
    <property type="term" value="P:cell division"/>
    <property type="evidence" value="ECO:0007669"/>
    <property type="project" value="UniProtKB-KW"/>
</dbReference>
<evidence type="ECO:0000259" key="12">
    <source>
        <dbReference type="Pfam" id="PF04101"/>
    </source>
</evidence>
<keyword evidence="5 10" id="KW-0133">Cell shape</keyword>
<dbReference type="PANTHER" id="PTHR21015:SF22">
    <property type="entry name" value="GLYCOSYLTRANSFERASE"/>
    <property type="match status" value="1"/>
</dbReference>
<reference evidence="13 14" key="1">
    <citation type="journal article" date="2015" name="Nature">
        <title>rRNA introns, odd ribosomes, and small enigmatic genomes across a large radiation of phyla.</title>
        <authorList>
            <person name="Brown C.T."/>
            <person name="Hug L.A."/>
            <person name="Thomas B.C."/>
            <person name="Sharon I."/>
            <person name="Castelle C.J."/>
            <person name="Singh A."/>
            <person name="Wilkins M.J."/>
            <person name="Williams K.H."/>
            <person name="Banfield J.F."/>
        </authorList>
    </citation>
    <scope>NUCLEOTIDE SEQUENCE [LARGE SCALE GENOMIC DNA]</scope>
</reference>
<proteinExistence type="inferred from homology"/>
<dbReference type="GO" id="GO:0005975">
    <property type="term" value="P:carbohydrate metabolic process"/>
    <property type="evidence" value="ECO:0007669"/>
    <property type="project" value="InterPro"/>
</dbReference>
<gene>
    <name evidence="10" type="primary">murG</name>
    <name evidence="13" type="ORF">UU69_C0032G0001</name>
</gene>
<evidence type="ECO:0000256" key="5">
    <source>
        <dbReference type="ARBA" id="ARBA00022960"/>
    </source>
</evidence>
<feature type="binding site" evidence="10">
    <location>
        <position position="296"/>
    </location>
    <ligand>
        <name>UDP-N-acetyl-alpha-D-glucosamine</name>
        <dbReference type="ChEBI" id="CHEBI:57705"/>
    </ligand>
</feature>
<name>A0A0G0WKE4_9BACT</name>
<dbReference type="HAMAP" id="MF_00033">
    <property type="entry name" value="MurG"/>
    <property type="match status" value="1"/>
</dbReference>
<dbReference type="GO" id="GO:0050511">
    <property type="term" value="F:undecaprenyldiphospho-muramoylpentapeptide beta-N-acetylglucosaminyltransferase activity"/>
    <property type="evidence" value="ECO:0007669"/>
    <property type="project" value="UniProtKB-UniRule"/>
</dbReference>
<dbReference type="GO" id="GO:0005886">
    <property type="term" value="C:plasma membrane"/>
    <property type="evidence" value="ECO:0007669"/>
    <property type="project" value="UniProtKB-SubCell"/>
</dbReference>
<dbReference type="Gene3D" id="3.40.50.2000">
    <property type="entry name" value="Glycogen Phosphorylase B"/>
    <property type="match status" value="2"/>
</dbReference>
<dbReference type="GO" id="GO:0071555">
    <property type="term" value="P:cell wall organization"/>
    <property type="evidence" value="ECO:0007669"/>
    <property type="project" value="UniProtKB-KW"/>
</dbReference>
<dbReference type="InterPro" id="IPR007235">
    <property type="entry name" value="Glyco_trans_28_C"/>
</dbReference>
<dbReference type="GO" id="GO:0051991">
    <property type="term" value="F:UDP-N-acetyl-D-glucosamine:N-acetylmuramoyl-L-alanyl-D-glutamyl-meso-2,6-diaminopimelyl-D-alanyl-D-alanine-diphosphoundecaprenol 4-beta-N-acetylglucosaminlytransferase activity"/>
    <property type="evidence" value="ECO:0007669"/>
    <property type="project" value="RHEA"/>
</dbReference>
<dbReference type="UniPathway" id="UPA00219"/>
<organism evidence="13 14">
    <name type="scientific">Candidatus Magasanikbacteria bacterium GW2011_GWA2_41_55</name>
    <dbReference type="NCBI Taxonomy" id="1619038"/>
    <lineage>
        <taxon>Bacteria</taxon>
        <taxon>Candidatus Magasanikiibacteriota</taxon>
    </lineage>
</organism>
<evidence type="ECO:0000313" key="13">
    <source>
        <dbReference type="EMBL" id="KKS12537.1"/>
    </source>
</evidence>
<keyword evidence="8 10" id="KW-0131">Cell cycle</keyword>
<keyword evidence="7 10" id="KW-0472">Membrane</keyword>
<evidence type="ECO:0000256" key="8">
    <source>
        <dbReference type="ARBA" id="ARBA00023306"/>
    </source>
</evidence>
<accession>A0A0G0WKE4</accession>
<feature type="binding site" evidence="10">
    <location>
        <position position="165"/>
    </location>
    <ligand>
        <name>UDP-N-acetyl-alpha-D-glucosamine</name>
        <dbReference type="ChEBI" id="CHEBI:57705"/>
    </ligand>
</feature>
<comment type="catalytic activity">
    <reaction evidence="10">
        <text>di-trans,octa-cis-undecaprenyl diphospho-N-acetyl-alpha-D-muramoyl-L-alanyl-D-glutamyl-meso-2,6-diaminopimeloyl-D-alanyl-D-alanine + UDP-N-acetyl-alpha-D-glucosamine = di-trans,octa-cis-undecaprenyl diphospho-[N-acetyl-alpha-D-glucosaminyl-(1-&gt;4)]-N-acetyl-alpha-D-muramoyl-L-alanyl-D-glutamyl-meso-2,6-diaminopimeloyl-D-alanyl-D-alanine + UDP + H(+)</text>
        <dbReference type="Rhea" id="RHEA:31227"/>
        <dbReference type="ChEBI" id="CHEBI:15378"/>
        <dbReference type="ChEBI" id="CHEBI:57705"/>
        <dbReference type="ChEBI" id="CHEBI:58223"/>
        <dbReference type="ChEBI" id="CHEBI:61387"/>
        <dbReference type="ChEBI" id="CHEBI:61388"/>
        <dbReference type="EC" id="2.4.1.227"/>
    </reaction>
</comment>
<keyword evidence="1 10" id="KW-1003">Cell membrane</keyword>
<protein>
    <recommendedName>
        <fullName evidence="10">UDP-N-acetylglucosamine--N-acetylmuramyl-(pentapeptide) pyrophosphoryl-undecaprenol N-acetylglucosamine transferase</fullName>
        <ecNumber evidence="10">2.4.1.227</ecNumber>
    </recommendedName>
    <alternativeName>
        <fullName evidence="10">Undecaprenyl-PP-MurNAc-pentapeptide-UDPGlcNAc GlcNAc transferase</fullName>
    </alternativeName>
</protein>
<dbReference type="GO" id="GO:0008360">
    <property type="term" value="P:regulation of cell shape"/>
    <property type="evidence" value="ECO:0007669"/>
    <property type="project" value="UniProtKB-KW"/>
</dbReference>
<keyword evidence="2 10" id="KW-0132">Cell division</keyword>
<comment type="subcellular location">
    <subcellularLocation>
        <location evidence="10">Cell membrane</location>
        <topology evidence="10">Peripheral membrane protein</topology>
        <orientation evidence="10">Cytoplasmic side</orientation>
    </subcellularLocation>
</comment>
<dbReference type="AlphaFoldDB" id="A0A0G0WKE4"/>
<evidence type="ECO:0000259" key="11">
    <source>
        <dbReference type="Pfam" id="PF03033"/>
    </source>
</evidence>
<dbReference type="GO" id="GO:0009252">
    <property type="term" value="P:peptidoglycan biosynthetic process"/>
    <property type="evidence" value="ECO:0007669"/>
    <property type="project" value="UniProtKB-UniRule"/>
</dbReference>
<evidence type="ECO:0000256" key="9">
    <source>
        <dbReference type="ARBA" id="ARBA00023316"/>
    </source>
</evidence>
<dbReference type="PANTHER" id="PTHR21015">
    <property type="entry name" value="UDP-N-ACETYLGLUCOSAMINE--N-ACETYLMURAMYL-(PENTAPEPTIDE) PYROPHOSPHORYL-UNDECAPRENOL N-ACETYLGLUCOSAMINE TRANSFERASE 1"/>
    <property type="match status" value="1"/>
</dbReference>
<evidence type="ECO:0000256" key="2">
    <source>
        <dbReference type="ARBA" id="ARBA00022618"/>
    </source>
</evidence>
<keyword evidence="4 10" id="KW-0808">Transferase</keyword>
<evidence type="ECO:0000313" key="14">
    <source>
        <dbReference type="Proteomes" id="UP000034299"/>
    </source>
</evidence>
<feature type="domain" description="Glycosyl transferase family 28 C-terminal" evidence="12">
    <location>
        <begin position="188"/>
        <end position="336"/>
    </location>
</feature>
<dbReference type="Pfam" id="PF04101">
    <property type="entry name" value="Glyco_tran_28_C"/>
    <property type="match status" value="1"/>
</dbReference>
<dbReference type="InterPro" id="IPR006009">
    <property type="entry name" value="GlcNAc_MurG"/>
</dbReference>
<evidence type="ECO:0000256" key="10">
    <source>
        <dbReference type="HAMAP-Rule" id="MF_00033"/>
    </source>
</evidence>
<comment type="function">
    <text evidence="10">Cell wall formation. Catalyzes the transfer of a GlcNAc subunit on undecaprenyl-pyrophosphoryl-MurNAc-pentapeptide (lipid intermediate I) to form undecaprenyl-pyrophosphoryl-MurNAc-(pentapeptide)GlcNAc (lipid intermediate II).</text>
</comment>
<keyword evidence="6 10" id="KW-0573">Peptidoglycan synthesis</keyword>
<comment type="caution">
    <text evidence="10">Lacks conserved residue(s) required for the propagation of feature annotation.</text>
</comment>
<dbReference type="EC" id="2.4.1.227" evidence="10"/>
<evidence type="ECO:0000256" key="1">
    <source>
        <dbReference type="ARBA" id="ARBA00022475"/>
    </source>
</evidence>
<keyword evidence="9 10" id="KW-0961">Cell wall biogenesis/degradation</keyword>
<sequence length="369" mass="41497">MRIIFSGGGTLGPVMPLVAIFQELKNKHPEWEFLWVGTKKGQEKNIAAKYGLPFEYISSAKLRRYGSWQNLFAPFLFLVGFIQSWKLIKKFRPDLLISAGGFVSVPLHWAAWFLKKTTIIHQQDIEIGLANKLMARTADFITTSFEHQKKNFSIDKTIWIGNPVRAGLLRGDKQAAMSHFDLDPNLLTVFVLGGGTGALSLNKLVTNNLVEFIRHCQVIHMTGKGKELSIPLFRGHPDDKFLRERYHPVQFLDEDLLKNVLAAADLVVSRAGLSTLSELAVLGKPSVIVPIAKTHQIANAEYFSKRSGAIIFYEDSMGAVDFVKIVKGLLEDNHERLMIGHEMQKVMPRTALQKMCLMIEEIAKNKGKI</sequence>
<dbReference type="Pfam" id="PF03033">
    <property type="entry name" value="Glyco_transf_28"/>
    <property type="match status" value="1"/>
</dbReference>
<comment type="similarity">
    <text evidence="10">Belongs to the glycosyltransferase 28 family. MurG subfamily.</text>
</comment>
<evidence type="ECO:0000256" key="3">
    <source>
        <dbReference type="ARBA" id="ARBA00022676"/>
    </source>
</evidence>